<dbReference type="EC" id="2.4.-.-" evidence="2"/>
<dbReference type="CDD" id="cd00761">
    <property type="entry name" value="Glyco_tranf_GTA_type"/>
    <property type="match status" value="1"/>
</dbReference>
<evidence type="ECO:0000313" key="2">
    <source>
        <dbReference type="EMBL" id="MCI2242817.1"/>
    </source>
</evidence>
<organism evidence="2 3">
    <name type="scientific">Adlercreutzia faecimuris</name>
    <dbReference type="NCBI Taxonomy" id="2897341"/>
    <lineage>
        <taxon>Bacteria</taxon>
        <taxon>Bacillati</taxon>
        <taxon>Actinomycetota</taxon>
        <taxon>Coriobacteriia</taxon>
        <taxon>Eggerthellales</taxon>
        <taxon>Eggerthellaceae</taxon>
        <taxon>Adlercreutzia</taxon>
    </lineage>
</organism>
<name>A0ABS9WIW5_9ACTN</name>
<dbReference type="Pfam" id="PF00535">
    <property type="entry name" value="Glycos_transf_2"/>
    <property type="match status" value="1"/>
</dbReference>
<dbReference type="EMBL" id="JAJMLW010000004">
    <property type="protein sequence ID" value="MCI2242817.1"/>
    <property type="molecule type" value="Genomic_DNA"/>
</dbReference>
<dbReference type="PANTHER" id="PTHR22916:SF3">
    <property type="entry name" value="UDP-GLCNAC:BETAGAL BETA-1,3-N-ACETYLGLUCOSAMINYLTRANSFERASE-LIKE PROTEIN 1"/>
    <property type="match status" value="1"/>
</dbReference>
<proteinExistence type="predicted"/>
<dbReference type="Proteomes" id="UP001430755">
    <property type="component" value="Unassembled WGS sequence"/>
</dbReference>
<dbReference type="SUPFAM" id="SSF53448">
    <property type="entry name" value="Nucleotide-diphospho-sugar transferases"/>
    <property type="match status" value="1"/>
</dbReference>
<keyword evidence="3" id="KW-1185">Reference proteome</keyword>
<dbReference type="GO" id="GO:0016757">
    <property type="term" value="F:glycosyltransferase activity"/>
    <property type="evidence" value="ECO:0007669"/>
    <property type="project" value="UniProtKB-KW"/>
</dbReference>
<dbReference type="Gene3D" id="3.90.550.10">
    <property type="entry name" value="Spore Coat Polysaccharide Biosynthesis Protein SpsA, Chain A"/>
    <property type="match status" value="1"/>
</dbReference>
<sequence length="359" mass="40520">MDTKLLSVIIPVHDSARYANSLAEMVMSQTYSRCEIIVVDDGSSDGTASAFRNAFHSCDSVSVIEQDNQGSAIARNRGLACATGDYVMFLDGDDVYHRELFESVVSVMSSSGADMCIFEAAAIDCRNGVRSPYISYDAFPQGLYSRSKFGAELFDVVRTVPWNKCFRRSFLADNNILFQSLPVNNDVCFSVSAAIYAEKIYVLRKCLIDYRMYLGESLQDKRGKHPECAIKALEEVWARCSQMIETDDEAFQAFNSLALNAFFYSFYASINDEDMSRLVWVMFKESFSYQALDDYPKKKFKRRSDLVKYFAVKNADCSSLRYACLSHGDHRDSGSFQKVLLAIKLVFAGLLGFSWKRGK</sequence>
<dbReference type="InterPro" id="IPR001173">
    <property type="entry name" value="Glyco_trans_2-like"/>
</dbReference>
<keyword evidence="2" id="KW-0328">Glycosyltransferase</keyword>
<dbReference type="InterPro" id="IPR029044">
    <property type="entry name" value="Nucleotide-diphossugar_trans"/>
</dbReference>
<evidence type="ECO:0000313" key="3">
    <source>
        <dbReference type="Proteomes" id="UP001430755"/>
    </source>
</evidence>
<dbReference type="PANTHER" id="PTHR22916">
    <property type="entry name" value="GLYCOSYLTRANSFERASE"/>
    <property type="match status" value="1"/>
</dbReference>
<dbReference type="RefSeq" id="WP_242166356.1">
    <property type="nucleotide sequence ID" value="NZ_JAJMLW010000004.1"/>
</dbReference>
<keyword evidence="2" id="KW-0808">Transferase</keyword>
<feature type="domain" description="Glycosyltransferase 2-like" evidence="1">
    <location>
        <begin position="7"/>
        <end position="171"/>
    </location>
</feature>
<comment type="caution">
    <text evidence="2">The sequence shown here is derived from an EMBL/GenBank/DDBJ whole genome shotgun (WGS) entry which is preliminary data.</text>
</comment>
<protein>
    <submittedName>
        <fullName evidence="2">Glycosyltransferase</fullName>
        <ecNumber evidence="2">2.4.-.-</ecNumber>
    </submittedName>
</protein>
<reference evidence="2" key="1">
    <citation type="submission" date="2021-11" db="EMBL/GenBank/DDBJ databases">
        <title>A Novel Adlercreutzia Species, isolated from a Allomyrina dichotoma larva feces.</title>
        <authorList>
            <person name="Suh M.K."/>
        </authorList>
    </citation>
    <scope>NUCLEOTIDE SEQUENCE</scope>
    <source>
        <strain evidence="2">JBNU-10</strain>
    </source>
</reference>
<evidence type="ECO:0000259" key="1">
    <source>
        <dbReference type="Pfam" id="PF00535"/>
    </source>
</evidence>
<accession>A0ABS9WIW5</accession>
<gene>
    <name evidence="2" type="ORF">LPT13_10720</name>
</gene>